<dbReference type="GO" id="GO:0005741">
    <property type="term" value="C:mitochondrial outer membrane"/>
    <property type="evidence" value="ECO:0007669"/>
    <property type="project" value="UniProtKB-SubCell"/>
</dbReference>
<evidence type="ECO:0008006" key="15">
    <source>
        <dbReference type="Google" id="ProtNLM"/>
    </source>
</evidence>
<feature type="transmembrane region" description="Helical" evidence="12">
    <location>
        <begin position="179"/>
        <end position="201"/>
    </location>
</feature>
<comment type="similarity">
    <text evidence="2 10">Belongs to the mitochondrial carrier (TC 2.A.29) family.</text>
</comment>
<dbReference type="Pfam" id="PF00153">
    <property type="entry name" value="Mito_carr"/>
    <property type="match status" value="1"/>
</dbReference>
<evidence type="ECO:0000256" key="8">
    <source>
        <dbReference type="ARBA" id="ARBA00023136"/>
    </source>
</evidence>
<dbReference type="Gene3D" id="1.50.40.10">
    <property type="entry name" value="Mitochondrial carrier domain"/>
    <property type="match status" value="1"/>
</dbReference>
<evidence type="ECO:0000256" key="5">
    <source>
        <dbReference type="ARBA" id="ARBA00022787"/>
    </source>
</evidence>
<dbReference type="SUPFAM" id="SSF103506">
    <property type="entry name" value="Mitochondrial carrier"/>
    <property type="match status" value="1"/>
</dbReference>
<feature type="compositionally biased region" description="Basic and acidic residues" evidence="11">
    <location>
        <begin position="8"/>
        <end position="20"/>
    </location>
</feature>
<evidence type="ECO:0000256" key="4">
    <source>
        <dbReference type="ARBA" id="ARBA00022737"/>
    </source>
</evidence>
<feature type="transmembrane region" description="Helical" evidence="12">
    <location>
        <begin position="233"/>
        <end position="254"/>
    </location>
</feature>
<accession>A0A9N9RJD3</accession>
<dbReference type="PROSITE" id="PS50920">
    <property type="entry name" value="SOLCAR"/>
    <property type="match status" value="1"/>
</dbReference>
<dbReference type="InterPro" id="IPR018108">
    <property type="entry name" value="MCP_transmembrane"/>
</dbReference>
<dbReference type="PANTHER" id="PTHR10780">
    <property type="entry name" value="MITOCHONDRIAL CARRIER HOMOLOG"/>
    <property type="match status" value="1"/>
</dbReference>
<keyword evidence="5" id="KW-1000">Mitochondrion outer membrane</keyword>
<feature type="region of interest" description="Disordered" evidence="11">
    <location>
        <begin position="1"/>
        <end position="20"/>
    </location>
</feature>
<keyword evidence="4" id="KW-0677">Repeat</keyword>
<feature type="repeat" description="Solcar" evidence="9">
    <location>
        <begin position="172"/>
        <end position="258"/>
    </location>
</feature>
<evidence type="ECO:0000256" key="11">
    <source>
        <dbReference type="SAM" id="MobiDB-lite"/>
    </source>
</evidence>
<keyword evidence="10" id="KW-0813">Transport</keyword>
<dbReference type="PANTHER" id="PTHR10780:SF18">
    <property type="entry name" value="LD43650P"/>
    <property type="match status" value="1"/>
</dbReference>
<dbReference type="Proteomes" id="UP001153620">
    <property type="component" value="Chromosome 1"/>
</dbReference>
<evidence type="ECO:0000256" key="7">
    <source>
        <dbReference type="ARBA" id="ARBA00023128"/>
    </source>
</evidence>
<evidence type="ECO:0000256" key="9">
    <source>
        <dbReference type="PROSITE-ProRule" id="PRU00282"/>
    </source>
</evidence>
<evidence type="ECO:0000313" key="13">
    <source>
        <dbReference type="EMBL" id="CAG9797519.1"/>
    </source>
</evidence>
<keyword evidence="3 9" id="KW-0812">Transmembrane</keyword>
<evidence type="ECO:0000256" key="12">
    <source>
        <dbReference type="SAM" id="Phobius"/>
    </source>
</evidence>
<evidence type="ECO:0000256" key="2">
    <source>
        <dbReference type="ARBA" id="ARBA00006375"/>
    </source>
</evidence>
<keyword evidence="8 9" id="KW-0472">Membrane</keyword>
<keyword evidence="6 12" id="KW-1133">Transmembrane helix</keyword>
<keyword evidence="14" id="KW-1185">Reference proteome</keyword>
<dbReference type="AlphaFoldDB" id="A0A9N9RJD3"/>
<reference evidence="13" key="1">
    <citation type="submission" date="2022-01" db="EMBL/GenBank/DDBJ databases">
        <authorList>
            <person name="King R."/>
        </authorList>
    </citation>
    <scope>NUCLEOTIDE SEQUENCE</scope>
</reference>
<evidence type="ECO:0000256" key="3">
    <source>
        <dbReference type="ARBA" id="ARBA00022692"/>
    </source>
</evidence>
<gene>
    <name evidence="13" type="ORF">CHIRRI_LOCUS517</name>
</gene>
<comment type="subcellular location">
    <subcellularLocation>
        <location evidence="1">Mitochondrion outer membrane</location>
        <topology evidence="1">Multi-pass membrane protein</topology>
    </subcellularLocation>
</comment>
<evidence type="ECO:0000256" key="6">
    <source>
        <dbReference type="ARBA" id="ARBA00022989"/>
    </source>
</evidence>
<name>A0A9N9RJD3_9DIPT</name>
<evidence type="ECO:0000313" key="14">
    <source>
        <dbReference type="Proteomes" id="UP001153620"/>
    </source>
</evidence>
<reference evidence="13" key="2">
    <citation type="submission" date="2022-10" db="EMBL/GenBank/DDBJ databases">
        <authorList>
            <consortium name="ENA_rothamsted_submissions"/>
            <consortium name="culmorum"/>
            <person name="King R."/>
        </authorList>
    </citation>
    <scope>NUCLEOTIDE SEQUENCE</scope>
</reference>
<dbReference type="InterPro" id="IPR023395">
    <property type="entry name" value="MCP_dom_sf"/>
</dbReference>
<proteinExistence type="inferred from homology"/>
<dbReference type="EMBL" id="OU895877">
    <property type="protein sequence ID" value="CAG9797519.1"/>
    <property type="molecule type" value="Genomic_DNA"/>
</dbReference>
<sequence length="348" mass="39008">MSGSVSEGQEKHCRDNFGEKEIKENSLQKNSFLEFNKIKSDMASAASEQIEERENVNEWVRFGLKLAVQSALHPLEYSKVLIQIGFEPIAARPTTTLLGKPALGLPNIFQYVAFIRSVDGLIGCYRGLTPKLLGTLISSHYSDKVADQLGMARIEDTEKEDMTDDEYFERYQTKLKRDIVVHAAGAIITSPFHVISIRMMAQFIGKETKYNSIIGSIIEIYKDEGIWGFFSGLIPRLVFDLSCVVVASTATYLVGRHFIREKEGRMYFGSLTSFVCSSMFYPMNVVSTCMIVNGTGLKAGSMPLMPSYDSWRHCYSSLKSAGDHKRGSSLFFRYVKASRPVIARAITD</sequence>
<evidence type="ECO:0000256" key="10">
    <source>
        <dbReference type="RuleBase" id="RU000488"/>
    </source>
</evidence>
<keyword evidence="7" id="KW-0496">Mitochondrion</keyword>
<organism evidence="13 14">
    <name type="scientific">Chironomus riparius</name>
    <dbReference type="NCBI Taxonomy" id="315576"/>
    <lineage>
        <taxon>Eukaryota</taxon>
        <taxon>Metazoa</taxon>
        <taxon>Ecdysozoa</taxon>
        <taxon>Arthropoda</taxon>
        <taxon>Hexapoda</taxon>
        <taxon>Insecta</taxon>
        <taxon>Pterygota</taxon>
        <taxon>Neoptera</taxon>
        <taxon>Endopterygota</taxon>
        <taxon>Diptera</taxon>
        <taxon>Nematocera</taxon>
        <taxon>Chironomoidea</taxon>
        <taxon>Chironomidae</taxon>
        <taxon>Chironominae</taxon>
        <taxon>Chironomus</taxon>
    </lineage>
</organism>
<protein>
    <recommendedName>
        <fullName evidence="15">Mitochondrial carrier</fullName>
    </recommendedName>
</protein>
<dbReference type="OrthoDB" id="10253709at2759"/>
<evidence type="ECO:0000256" key="1">
    <source>
        <dbReference type="ARBA" id="ARBA00004374"/>
    </source>
</evidence>